<evidence type="ECO:0000313" key="1">
    <source>
        <dbReference type="EMBL" id="XBH21593.1"/>
    </source>
</evidence>
<dbReference type="AlphaFoldDB" id="A0AAU7DUU3"/>
<gene>
    <name evidence="1" type="ORF">V5R04_15515</name>
</gene>
<organism evidence="1">
    <name type="scientific">Jonesiaceae bacterium BS-20</name>
    <dbReference type="NCBI Taxonomy" id="3120821"/>
    <lineage>
        <taxon>Bacteria</taxon>
        <taxon>Bacillati</taxon>
        <taxon>Actinomycetota</taxon>
        <taxon>Actinomycetes</taxon>
        <taxon>Micrococcales</taxon>
        <taxon>Jonesiaceae</taxon>
    </lineage>
</organism>
<proteinExistence type="predicted"/>
<protein>
    <recommendedName>
        <fullName evidence="2">Helix-turn-helix domain-containing protein</fullName>
    </recommendedName>
</protein>
<dbReference type="Gene3D" id="1.10.10.60">
    <property type="entry name" value="Homeodomain-like"/>
    <property type="match status" value="1"/>
</dbReference>
<dbReference type="EMBL" id="CP146203">
    <property type="protein sequence ID" value="XBH21593.1"/>
    <property type="molecule type" value="Genomic_DNA"/>
</dbReference>
<name>A0AAU7DUU3_9MICO</name>
<sequence>MYPPDIAAKNRRLALAQARIQRRLQTGNNPLPVEVRADLEDVIILGFVRDGLSVREIAVKYEVSGKLVRDTLVKNRIPPDIRRGHAVQSSTR</sequence>
<evidence type="ECO:0008006" key="2">
    <source>
        <dbReference type="Google" id="ProtNLM"/>
    </source>
</evidence>
<reference evidence="1" key="1">
    <citation type="submission" date="2024-02" db="EMBL/GenBank/DDBJ databases">
        <title>Tomenella chthoni gen. nov. sp. nov., a member of the family Jonesiaceae isolated from bat guano.</title>
        <authorList>
            <person name="Miller S.L."/>
            <person name="King J."/>
            <person name="Sankaranarayanan K."/>
            <person name="Lawson P.A."/>
        </authorList>
    </citation>
    <scope>NUCLEOTIDE SEQUENCE</scope>
    <source>
        <strain evidence="1">BS-20</strain>
    </source>
</reference>
<accession>A0AAU7DUU3</accession>